<accession>K7GAD1</accession>
<feature type="coiled-coil region" evidence="1">
    <location>
        <begin position="772"/>
        <end position="881"/>
    </location>
</feature>
<dbReference type="PANTHER" id="PTHR35352:SF1">
    <property type="entry name" value="COILED-COIL DOMAIN-CONTAINING PROTEIN 150"/>
    <property type="match status" value="1"/>
</dbReference>
<feature type="coiled-coil region" evidence="1">
    <location>
        <begin position="705"/>
        <end position="739"/>
    </location>
</feature>
<dbReference type="Ensembl" id="ENSPSIT00000017320.1">
    <property type="protein sequence ID" value="ENSPSIP00000017242.1"/>
    <property type="gene ID" value="ENSPSIG00000015196.1"/>
</dbReference>
<dbReference type="PANTHER" id="PTHR35352">
    <property type="entry name" value="COILED-COIL DOMAIN-CONTAINING PROTEIN 150"/>
    <property type="match status" value="1"/>
</dbReference>
<organism evidence="3 4">
    <name type="scientific">Pelodiscus sinensis</name>
    <name type="common">Chinese softshell turtle</name>
    <name type="synonym">Trionyx sinensis</name>
    <dbReference type="NCBI Taxonomy" id="13735"/>
    <lineage>
        <taxon>Eukaryota</taxon>
        <taxon>Metazoa</taxon>
        <taxon>Chordata</taxon>
        <taxon>Craniata</taxon>
        <taxon>Vertebrata</taxon>
        <taxon>Euteleostomi</taxon>
        <taxon>Archelosauria</taxon>
        <taxon>Testudinata</taxon>
        <taxon>Testudines</taxon>
        <taxon>Cryptodira</taxon>
        <taxon>Trionychia</taxon>
        <taxon>Trionychidae</taxon>
        <taxon>Pelodiscus</taxon>
    </lineage>
</organism>
<protein>
    <submittedName>
        <fullName evidence="3">Coiled-coil domain containing 150</fullName>
    </submittedName>
</protein>
<dbReference type="AlphaFoldDB" id="K7GAD1"/>
<feature type="coiled-coil region" evidence="1">
    <location>
        <begin position="330"/>
        <end position="432"/>
    </location>
</feature>
<dbReference type="GeneTree" id="ENSGT00390000005285"/>
<reference evidence="3" key="4">
    <citation type="submission" date="2025-09" db="UniProtKB">
        <authorList>
            <consortium name="Ensembl"/>
        </authorList>
    </citation>
    <scope>IDENTIFICATION</scope>
</reference>
<evidence type="ECO:0000256" key="2">
    <source>
        <dbReference type="SAM" id="MobiDB-lite"/>
    </source>
</evidence>
<feature type="compositionally biased region" description="Basic and acidic residues" evidence="2">
    <location>
        <begin position="1050"/>
        <end position="1060"/>
    </location>
</feature>
<reference evidence="4" key="1">
    <citation type="submission" date="2011-10" db="EMBL/GenBank/DDBJ databases">
        <authorList>
            <consortium name="Soft-shell Turtle Genome Consortium"/>
        </authorList>
    </citation>
    <scope>NUCLEOTIDE SEQUENCE [LARGE SCALE GENOMIC DNA]</scope>
    <source>
        <strain evidence="4">Daiwa-1</strain>
    </source>
</reference>
<dbReference type="InterPro" id="IPR038807">
    <property type="entry name" value="CCDC150"/>
</dbReference>
<dbReference type="eggNOG" id="ENOG502QRGC">
    <property type="taxonomic scope" value="Eukaryota"/>
</dbReference>
<reference evidence="3" key="3">
    <citation type="submission" date="2025-08" db="UniProtKB">
        <authorList>
            <consortium name="Ensembl"/>
        </authorList>
    </citation>
    <scope>IDENTIFICATION</scope>
</reference>
<feature type="coiled-coil region" evidence="1">
    <location>
        <begin position="649"/>
        <end position="676"/>
    </location>
</feature>
<keyword evidence="4" id="KW-1185">Reference proteome</keyword>
<reference evidence="4" key="2">
    <citation type="journal article" date="2013" name="Nat. Genet.">
        <title>The draft genomes of soft-shell turtle and green sea turtle yield insights into the development and evolution of the turtle-specific body plan.</title>
        <authorList>
            <person name="Wang Z."/>
            <person name="Pascual-Anaya J."/>
            <person name="Zadissa A."/>
            <person name="Li W."/>
            <person name="Niimura Y."/>
            <person name="Huang Z."/>
            <person name="Li C."/>
            <person name="White S."/>
            <person name="Xiong Z."/>
            <person name="Fang D."/>
            <person name="Wang B."/>
            <person name="Ming Y."/>
            <person name="Chen Y."/>
            <person name="Zheng Y."/>
            <person name="Kuraku S."/>
            <person name="Pignatelli M."/>
            <person name="Herrero J."/>
            <person name="Beal K."/>
            <person name="Nozawa M."/>
            <person name="Li Q."/>
            <person name="Wang J."/>
            <person name="Zhang H."/>
            <person name="Yu L."/>
            <person name="Shigenobu S."/>
            <person name="Wang J."/>
            <person name="Liu J."/>
            <person name="Flicek P."/>
            <person name="Searle S."/>
            <person name="Wang J."/>
            <person name="Kuratani S."/>
            <person name="Yin Y."/>
            <person name="Aken B."/>
            <person name="Zhang G."/>
            <person name="Irie N."/>
        </authorList>
    </citation>
    <scope>NUCLEOTIDE SEQUENCE [LARGE SCALE GENOMIC DNA]</scope>
    <source>
        <strain evidence="4">Daiwa-1</strain>
    </source>
</reference>
<proteinExistence type="predicted"/>
<dbReference type="EMBL" id="AGCU01051152">
    <property type="status" value="NOT_ANNOTATED_CDS"/>
    <property type="molecule type" value="Genomic_DNA"/>
</dbReference>
<name>K7GAD1_PELSI</name>
<evidence type="ECO:0000256" key="1">
    <source>
        <dbReference type="SAM" id="Coils"/>
    </source>
</evidence>
<gene>
    <name evidence="3" type="primary">CCDC150</name>
</gene>
<dbReference type="Proteomes" id="UP000007267">
    <property type="component" value="Unassembled WGS sequence"/>
</dbReference>
<dbReference type="OMA" id="TCRYNPG"/>
<evidence type="ECO:0000313" key="4">
    <source>
        <dbReference type="Proteomes" id="UP000007267"/>
    </source>
</evidence>
<feature type="coiled-coil region" evidence="1">
    <location>
        <begin position="141"/>
        <end position="294"/>
    </location>
</feature>
<dbReference type="STRING" id="13735.ENSPSIP00000017242"/>
<evidence type="ECO:0000313" key="3">
    <source>
        <dbReference type="Ensembl" id="ENSPSIP00000017242.1"/>
    </source>
</evidence>
<feature type="region of interest" description="Disordered" evidence="2">
    <location>
        <begin position="56"/>
        <end position="75"/>
    </location>
</feature>
<feature type="region of interest" description="Disordered" evidence="2">
    <location>
        <begin position="1043"/>
        <end position="1062"/>
    </location>
</feature>
<sequence>VADESGAVMARPPISPMSVNATAPEAFAVLQRRMRVVEESASALVSELEALGARGPSPHLFPSKPGEAPPSHRPLSPVRARASFVGENAVLWRNCDSLVNRMCRLESVVQTLKLNLFRLQTEKELNPKHAAHLEQRMNAMHEEHLQELKVVQLEVMKLRQQLSEAKEEVEKAQEEVQRLSAALEIATATKTNVAIASEELKTTKHIMNRKLHELREQLSQEASLRESLEESQATMLQHVQDMEITVESERQQVQVLQQNCHGLHKDVQFAQERLKKEEERTAQLGQECTHLKADLDSRNYIISQLSEEAKNAQLSFSKEHEENVHLRSEITALRETAEKVQALNDQLNQQCSELSVTLRSVSMENAILISEHQAMLKAEQERMTQKLQEQDLLLDAARANIIGEVQSVQNEKAQLQKDLEALRTEHAGCRQKACLPEDMTTTQKVLLESTIVRLRGELETAVKGRGDLLMEKERLQQEVRERPKQCQEDKCTKTSRGKGLINLRGREDAKAQVHFGLLFLGVGDLCSCFPSMVEQVLAELTDSKNKLAYDKGKLQNKVQQLEEEMQSLADARSENNHLHKLNTALEIKYTQLSTELGSVKMNMQQMEAQLKQAQAILEHKEEEVCMAIKSHDEALRETQKIKGHIEAIKEREKQKMAKLQHQLQEAKEDNNKVTAVLENVLVSHSRMQAALEKVQTELGCKDSEITGLRKDRTQSQQKIQRLEAELEQCQAKLLVIDSQHNSQVDPLCKALDVARADNKKLALSLEQALQANSTLQSKLIHTREELDRKEIEHQQLMACREQLIEEAKMEEKVYTERLEALKKQFQTEREATRKANYRESAELKKALEEASSKSAEVSRANRELRQKVMELEKSLVNYKGKLKSQMSQIRQYMTSKANNIQNTQKIKEIESELKQMELIKEQYQKKNYEQALSIQKFMTELTSLQSDMQTLAKNQHEVATQNRQLETQLEMEQKVRQQLENQCQKLEDTVKHLKKCKEETEQKLKEASVESEQITANLEEAHRWFKSKFDSLQLELMKNKQQNIPSEGNYGKEMEKEKTVKLPTQASVNRWETKQQLKFISRKYQAELDRK</sequence>
<feature type="coiled-coil region" evidence="1">
    <location>
        <begin position="906"/>
        <end position="1017"/>
    </location>
</feature>
<feature type="coiled-coil region" evidence="1">
    <location>
        <begin position="544"/>
        <end position="623"/>
    </location>
</feature>
<keyword evidence="1" id="KW-0175">Coiled coil</keyword>